<feature type="transmembrane region" description="Helical" evidence="6">
    <location>
        <begin position="75"/>
        <end position="95"/>
    </location>
</feature>
<dbReference type="InterPro" id="IPR008952">
    <property type="entry name" value="Tetraspanin_EC2_sf"/>
</dbReference>
<name>A0ABY7E737_MYAAR</name>
<dbReference type="EMBL" id="CP111016">
    <property type="protein sequence ID" value="WAR05009.1"/>
    <property type="molecule type" value="Genomic_DNA"/>
</dbReference>
<dbReference type="PIRSF" id="PIRSF002419">
    <property type="entry name" value="Tetraspanin"/>
    <property type="match status" value="1"/>
</dbReference>
<dbReference type="InterPro" id="IPR000301">
    <property type="entry name" value="Tetraspanin_animals"/>
</dbReference>
<reference evidence="7" key="1">
    <citation type="submission" date="2022-11" db="EMBL/GenBank/DDBJ databases">
        <title>Centuries of genome instability and evolution in soft-shell clam transmissible cancer (bioRxiv).</title>
        <authorList>
            <person name="Hart S.F.M."/>
            <person name="Yonemitsu M.A."/>
            <person name="Giersch R.M."/>
            <person name="Beal B.F."/>
            <person name="Arriagada G."/>
            <person name="Davis B.W."/>
            <person name="Ostrander E.A."/>
            <person name="Goff S.P."/>
            <person name="Metzger M.J."/>
        </authorList>
    </citation>
    <scope>NUCLEOTIDE SEQUENCE</scope>
    <source>
        <strain evidence="7">MELC-2E11</strain>
        <tissue evidence="7">Siphon/mantle</tissue>
    </source>
</reference>
<protein>
    <recommendedName>
        <fullName evidence="6">Tetraspanin</fullName>
    </recommendedName>
</protein>
<dbReference type="Proteomes" id="UP001164746">
    <property type="component" value="Chromosome 5"/>
</dbReference>
<dbReference type="SUPFAM" id="SSF48652">
    <property type="entry name" value="Tetraspanin"/>
    <property type="match status" value="1"/>
</dbReference>
<organism evidence="7 8">
    <name type="scientific">Mya arenaria</name>
    <name type="common">Soft-shell clam</name>
    <dbReference type="NCBI Taxonomy" id="6604"/>
    <lineage>
        <taxon>Eukaryota</taxon>
        <taxon>Metazoa</taxon>
        <taxon>Spiralia</taxon>
        <taxon>Lophotrochozoa</taxon>
        <taxon>Mollusca</taxon>
        <taxon>Bivalvia</taxon>
        <taxon>Autobranchia</taxon>
        <taxon>Heteroconchia</taxon>
        <taxon>Euheterodonta</taxon>
        <taxon>Imparidentia</taxon>
        <taxon>Neoheterodontei</taxon>
        <taxon>Myida</taxon>
        <taxon>Myoidea</taxon>
        <taxon>Myidae</taxon>
        <taxon>Mya</taxon>
    </lineage>
</organism>
<evidence type="ECO:0000256" key="2">
    <source>
        <dbReference type="ARBA" id="ARBA00006840"/>
    </source>
</evidence>
<feature type="transmembrane region" description="Helical" evidence="6">
    <location>
        <begin position="12"/>
        <end position="38"/>
    </location>
</feature>
<comment type="similarity">
    <text evidence="2 6">Belongs to the tetraspanin (TM4SF) family.</text>
</comment>
<dbReference type="Pfam" id="PF00335">
    <property type="entry name" value="Tetraspanin"/>
    <property type="match status" value="1"/>
</dbReference>
<sequence length="238" mass="25713">MSGCIEQIGRVLLVLINLIFLLVGLAITAVGFILRYGYSVYKPFLDFSLKALQKTLDDTNLGTGLDIENVDIGQVMLSLALGLIIGGLVLVALSFMGCCGACCKFKLFLWIYALVILVFVLIEVVAIGILYGKPDIVKGQAKTSLSKYEGLASSEVTSLAWNVIMIQFKCCGIDSYKDFAEATSWKKNPAGVTLITPGCFDAVWSESFGKTAIAVPVLIMLFIILAVKLAKDDDKCNS</sequence>
<keyword evidence="4 6" id="KW-1133">Transmembrane helix</keyword>
<evidence type="ECO:0000313" key="7">
    <source>
        <dbReference type="EMBL" id="WAR05009.1"/>
    </source>
</evidence>
<keyword evidence="8" id="KW-1185">Reference proteome</keyword>
<dbReference type="Gene3D" id="1.10.1450.10">
    <property type="entry name" value="Tetraspanin"/>
    <property type="match status" value="1"/>
</dbReference>
<evidence type="ECO:0000313" key="8">
    <source>
        <dbReference type="Proteomes" id="UP001164746"/>
    </source>
</evidence>
<proteinExistence type="inferred from homology"/>
<keyword evidence="3 6" id="KW-0812">Transmembrane</keyword>
<keyword evidence="5 6" id="KW-0472">Membrane</keyword>
<feature type="transmembrane region" description="Helical" evidence="6">
    <location>
        <begin position="211"/>
        <end position="230"/>
    </location>
</feature>
<dbReference type="PANTHER" id="PTHR19282">
    <property type="entry name" value="TETRASPANIN"/>
    <property type="match status" value="1"/>
</dbReference>
<gene>
    <name evidence="7" type="ORF">MAR_020378</name>
</gene>
<evidence type="ECO:0000256" key="1">
    <source>
        <dbReference type="ARBA" id="ARBA00004141"/>
    </source>
</evidence>
<feature type="transmembrane region" description="Helical" evidence="6">
    <location>
        <begin position="107"/>
        <end position="131"/>
    </location>
</feature>
<evidence type="ECO:0000256" key="5">
    <source>
        <dbReference type="ARBA" id="ARBA00023136"/>
    </source>
</evidence>
<evidence type="ECO:0000256" key="6">
    <source>
        <dbReference type="RuleBase" id="RU361218"/>
    </source>
</evidence>
<comment type="subcellular location">
    <subcellularLocation>
        <location evidence="1 6">Membrane</location>
        <topology evidence="1 6">Multi-pass membrane protein</topology>
    </subcellularLocation>
</comment>
<evidence type="ECO:0000256" key="3">
    <source>
        <dbReference type="ARBA" id="ARBA00022692"/>
    </source>
</evidence>
<dbReference type="InterPro" id="IPR018499">
    <property type="entry name" value="Tetraspanin/Peripherin"/>
</dbReference>
<dbReference type="PANTHER" id="PTHR19282:SF551">
    <property type="entry name" value="RE08073P-RELATED"/>
    <property type="match status" value="1"/>
</dbReference>
<evidence type="ECO:0000256" key="4">
    <source>
        <dbReference type="ARBA" id="ARBA00022989"/>
    </source>
</evidence>
<accession>A0ABY7E737</accession>